<name>A0A6S7LT22_PARCT</name>
<evidence type="ECO:0000256" key="1">
    <source>
        <dbReference type="SAM" id="MobiDB-lite"/>
    </source>
</evidence>
<proteinExistence type="predicted"/>
<evidence type="ECO:0000313" key="2">
    <source>
        <dbReference type="EMBL" id="CAB4041959.1"/>
    </source>
</evidence>
<keyword evidence="3" id="KW-1185">Reference proteome</keyword>
<organism evidence="2 3">
    <name type="scientific">Paramuricea clavata</name>
    <name type="common">Red gorgonian</name>
    <name type="synonym">Violescent sea-whip</name>
    <dbReference type="NCBI Taxonomy" id="317549"/>
    <lineage>
        <taxon>Eukaryota</taxon>
        <taxon>Metazoa</taxon>
        <taxon>Cnidaria</taxon>
        <taxon>Anthozoa</taxon>
        <taxon>Octocorallia</taxon>
        <taxon>Malacalcyonacea</taxon>
        <taxon>Plexauridae</taxon>
        <taxon>Paramuricea</taxon>
    </lineage>
</organism>
<protein>
    <submittedName>
        <fullName evidence="2">Uncharacterized protein</fullName>
    </submittedName>
</protein>
<comment type="caution">
    <text evidence="2">The sequence shown here is derived from an EMBL/GenBank/DDBJ whole genome shotgun (WGS) entry which is preliminary data.</text>
</comment>
<evidence type="ECO:0000313" key="3">
    <source>
        <dbReference type="Proteomes" id="UP001152795"/>
    </source>
</evidence>
<dbReference type="Proteomes" id="UP001152795">
    <property type="component" value="Unassembled WGS sequence"/>
</dbReference>
<gene>
    <name evidence="2" type="ORF">PACLA_8A002761</name>
</gene>
<feature type="region of interest" description="Disordered" evidence="1">
    <location>
        <begin position="152"/>
        <end position="172"/>
    </location>
</feature>
<feature type="compositionally biased region" description="Basic and acidic residues" evidence="1">
    <location>
        <begin position="156"/>
        <end position="172"/>
    </location>
</feature>
<dbReference type="AlphaFoldDB" id="A0A6S7LT22"/>
<dbReference type="EMBL" id="CACRXK020029227">
    <property type="protein sequence ID" value="CAB4041959.1"/>
    <property type="molecule type" value="Genomic_DNA"/>
</dbReference>
<sequence>MQVKKPNNFMEWKRTWELYNIGISADGTWRRSLHGVPQYRVLYDIAVEAHDAKKKTAANKGRFDMFPKTPVSKFVRAAKFGTTFGGLVKSVPASMAVPQSQERSGSIVAALKKTANVAMEIGSPAKLMGNVIDVMKKPEAIEASDVIRAKKGAAKTRKEAQGQEKGKKQLTAKEYRVLKKRMQAAGKTIRPLD</sequence>
<accession>A0A6S7LT22</accession>
<reference evidence="2" key="1">
    <citation type="submission" date="2020-04" db="EMBL/GenBank/DDBJ databases">
        <authorList>
            <person name="Alioto T."/>
            <person name="Alioto T."/>
            <person name="Gomez Garrido J."/>
        </authorList>
    </citation>
    <scope>NUCLEOTIDE SEQUENCE</scope>
    <source>
        <strain evidence="2">A484AB</strain>
    </source>
</reference>